<evidence type="ECO:0000313" key="4">
    <source>
        <dbReference type="Proteomes" id="UP001163823"/>
    </source>
</evidence>
<dbReference type="InterPro" id="IPR003611">
    <property type="entry name" value="NUMOD3"/>
</dbReference>
<protein>
    <submittedName>
        <fullName evidence="3">Muscle M-line assembly protein unc-89, putative isoform 2</fullName>
    </submittedName>
</protein>
<feature type="compositionally biased region" description="Polar residues" evidence="1">
    <location>
        <begin position="93"/>
        <end position="105"/>
    </location>
</feature>
<feature type="domain" description="Nuclease associated modular" evidence="2">
    <location>
        <begin position="128"/>
        <end position="155"/>
    </location>
</feature>
<evidence type="ECO:0000259" key="2">
    <source>
        <dbReference type="Pfam" id="PF07460"/>
    </source>
</evidence>
<keyword evidence="4" id="KW-1185">Reference proteome</keyword>
<reference evidence="3" key="1">
    <citation type="journal article" date="2023" name="Science">
        <title>Elucidation of the pathway for biosynthesis of saponin adjuvants from the soapbark tree.</title>
        <authorList>
            <person name="Reed J."/>
            <person name="Orme A."/>
            <person name="El-Demerdash A."/>
            <person name="Owen C."/>
            <person name="Martin L.B.B."/>
            <person name="Misra R.C."/>
            <person name="Kikuchi S."/>
            <person name="Rejzek M."/>
            <person name="Martin A.C."/>
            <person name="Harkess A."/>
            <person name="Leebens-Mack J."/>
            <person name="Louveau T."/>
            <person name="Stephenson M.J."/>
            <person name="Osbourn A."/>
        </authorList>
    </citation>
    <scope>NUCLEOTIDE SEQUENCE</scope>
    <source>
        <strain evidence="3">S10</strain>
    </source>
</reference>
<dbReference type="GO" id="GO:0003677">
    <property type="term" value="F:DNA binding"/>
    <property type="evidence" value="ECO:0007669"/>
    <property type="project" value="InterPro"/>
</dbReference>
<feature type="region of interest" description="Disordered" evidence="1">
    <location>
        <begin position="298"/>
        <end position="337"/>
    </location>
</feature>
<dbReference type="EMBL" id="JARAOO010000011">
    <property type="protein sequence ID" value="KAJ7951421.1"/>
    <property type="molecule type" value="Genomic_DNA"/>
</dbReference>
<dbReference type="Pfam" id="PF07460">
    <property type="entry name" value="NUMOD3"/>
    <property type="match status" value="1"/>
</dbReference>
<sequence length="582" mass="66071">MLLLAEHATAQPSFHHLGLLRIQNHFHNRLSSISFTLNNEHRIPCGWKSLDKLKKADCNLEFVKLRRGRLLIKGVATLEPKCSIANDERHVGSKNTKLGTNSKSPDVQLESSTEESTELNEREKLRRMRISKANKGNTPWNKGRKHSAETLQRIRERTRLAMQDPKVRMKLVNLGHAQSKETRVKIGIGVRMGWERRRGKKMVQETCYFEWQNLIAKASRQGYSGEEELQWDSYNILDEQLKKEWLESIEQRKTMRKAPGSKRAPKSAEQRRKISEAISAKWSDPDYRERVCSALHKYHGTPIGAERKPRRKPGDGTQSTRSSSIKKKSSDSNIFIRSETKTQNELLRLKRRKSPVYKDPLVSSKLEMIMNIRAERAVSEAKQIEAIERARLLIAEAEKAAKALEVAATKSPTAQASLFEARKLIAEAVQSIKSIETQQMVTLNNEATPVRNDIGTAVEDQDQSNPGEINGKKTLASNNYKVYDDYAKYSFEELLNGEEKLHLESPSGQSVSAFGFDNQRELSSSTRELWQAEPSGRNEGETDSSPVEVELQSLKEDAPSGSHTVITKKWVHGRLIEVVEEA</sequence>
<gene>
    <name evidence="3" type="ORF">O6P43_027471</name>
</gene>
<name>A0AAD7L5V0_QUISA</name>
<evidence type="ECO:0000256" key="1">
    <source>
        <dbReference type="SAM" id="MobiDB-lite"/>
    </source>
</evidence>
<feature type="region of interest" description="Disordered" evidence="1">
    <location>
        <begin position="252"/>
        <end position="273"/>
    </location>
</feature>
<organism evidence="3 4">
    <name type="scientific">Quillaja saponaria</name>
    <name type="common">Soap bark tree</name>
    <dbReference type="NCBI Taxonomy" id="32244"/>
    <lineage>
        <taxon>Eukaryota</taxon>
        <taxon>Viridiplantae</taxon>
        <taxon>Streptophyta</taxon>
        <taxon>Embryophyta</taxon>
        <taxon>Tracheophyta</taxon>
        <taxon>Spermatophyta</taxon>
        <taxon>Magnoliopsida</taxon>
        <taxon>eudicotyledons</taxon>
        <taxon>Gunneridae</taxon>
        <taxon>Pentapetalae</taxon>
        <taxon>rosids</taxon>
        <taxon>fabids</taxon>
        <taxon>Fabales</taxon>
        <taxon>Quillajaceae</taxon>
        <taxon>Quillaja</taxon>
    </lineage>
</organism>
<dbReference type="Proteomes" id="UP001163823">
    <property type="component" value="Chromosome 11"/>
</dbReference>
<proteinExistence type="predicted"/>
<comment type="caution">
    <text evidence="3">The sequence shown here is derived from an EMBL/GenBank/DDBJ whole genome shotgun (WGS) entry which is preliminary data.</text>
</comment>
<dbReference type="AlphaFoldDB" id="A0AAD7L5V0"/>
<feature type="region of interest" description="Disordered" evidence="1">
    <location>
        <begin position="522"/>
        <end position="563"/>
    </location>
</feature>
<feature type="compositionally biased region" description="Basic residues" evidence="1">
    <location>
        <begin position="254"/>
        <end position="265"/>
    </location>
</feature>
<accession>A0AAD7L5V0</accession>
<feature type="region of interest" description="Disordered" evidence="1">
    <location>
        <begin position="92"/>
        <end position="148"/>
    </location>
</feature>
<evidence type="ECO:0000313" key="3">
    <source>
        <dbReference type="EMBL" id="KAJ7951421.1"/>
    </source>
</evidence>
<dbReference type="PANTHER" id="PTHR34199">
    <property type="entry name" value="NUMOD3 MOTIF FAMILY PROTEIN, EXPRESSED"/>
    <property type="match status" value="1"/>
</dbReference>
<dbReference type="PANTHER" id="PTHR34199:SF2">
    <property type="entry name" value="NUMOD3 MOTIF FAMILY PROTEIN, EXPRESSED"/>
    <property type="match status" value="1"/>
</dbReference>